<evidence type="ECO:0000313" key="2">
    <source>
        <dbReference type="EMBL" id="PLW10776.1"/>
    </source>
</evidence>
<feature type="region of interest" description="Disordered" evidence="1">
    <location>
        <begin position="155"/>
        <end position="177"/>
    </location>
</feature>
<dbReference type="AlphaFoldDB" id="A0A2N5SBZ3"/>
<comment type="caution">
    <text evidence="2">The sequence shown here is derived from an EMBL/GenBank/DDBJ whole genome shotgun (WGS) entry which is preliminary data.</text>
</comment>
<proteinExistence type="predicted"/>
<reference evidence="4 5" key="1">
    <citation type="submission" date="2017-11" db="EMBL/GenBank/DDBJ databases">
        <title>De novo assembly and phasing of dikaryotic genomes from two isolates of Puccinia coronata f. sp. avenae, the causal agent of oat crown rust.</title>
        <authorList>
            <person name="Miller M.E."/>
            <person name="Zhang Y."/>
            <person name="Omidvar V."/>
            <person name="Sperschneider J."/>
            <person name="Schwessinger B."/>
            <person name="Raley C."/>
            <person name="Palmer J.M."/>
            <person name="Garnica D."/>
            <person name="Upadhyaya N."/>
            <person name="Rathjen J."/>
            <person name="Taylor J.M."/>
            <person name="Park R.F."/>
            <person name="Dodds P.N."/>
            <person name="Hirsch C.D."/>
            <person name="Kianian S.F."/>
            <person name="Figueroa M."/>
        </authorList>
    </citation>
    <scope>NUCLEOTIDE SEQUENCE [LARGE SCALE GENOMIC DNA]</scope>
    <source>
        <strain evidence="3">12NC29</strain>
        <strain evidence="2">12SD80</strain>
    </source>
</reference>
<dbReference type="SUPFAM" id="SSF56219">
    <property type="entry name" value="DNase I-like"/>
    <property type="match status" value="1"/>
</dbReference>
<organism evidence="2 5">
    <name type="scientific">Puccinia coronata f. sp. avenae</name>
    <dbReference type="NCBI Taxonomy" id="200324"/>
    <lineage>
        <taxon>Eukaryota</taxon>
        <taxon>Fungi</taxon>
        <taxon>Dikarya</taxon>
        <taxon>Basidiomycota</taxon>
        <taxon>Pucciniomycotina</taxon>
        <taxon>Pucciniomycetes</taxon>
        <taxon>Pucciniales</taxon>
        <taxon>Pucciniaceae</taxon>
        <taxon>Puccinia</taxon>
    </lineage>
</organism>
<gene>
    <name evidence="3" type="ORF">PCANC_01530</name>
    <name evidence="2" type="ORF">PCASD_21304</name>
</gene>
<evidence type="ECO:0008006" key="6">
    <source>
        <dbReference type="Google" id="ProtNLM"/>
    </source>
</evidence>
<dbReference type="EMBL" id="PGCJ01000019">
    <property type="protein sequence ID" value="PLW56581.1"/>
    <property type="molecule type" value="Genomic_DNA"/>
</dbReference>
<sequence>MSNTPPPSRTHDLYPTANPLPPEFSRIFNSHSLDGHPPTFTILQLNCHNRKDTTLSVLSSKSSSLAILLQDPWNNPVDHLPPTHLGWQRVTLVDRPGNSSERTQCCIYIKNSTLTYNFHRLLRNSKFLMAVNSQATVLAWETLLQTNPHYPYDGLKSTSPKVESPKIPPHSPSLQRPHQTLRTEGFHLDSPTGVPTFQGARVTQTTIDLCWTNVRCRKSVRRCTVALDNHASDHQPIHLELSIGGSFVHPMPIRGISFDKVNTAHLQNDVPTLLGTFPVPKATLSTNKIDLMVKRLTAGIQQCHLKQGAAKWRGSARSKNWWDPSILGHLVASCNRAQSWMLLDNSVDARDCYLAWQAAFKNKVEELKLLHWQCFLAKTGESSAFQAYKFTKAKQTLTVEPLYQSDCSLTTDVEQQARILFNGTFFIETTCDLTDVPPWAPESPLLLPPVTTAKVEQAI</sequence>
<evidence type="ECO:0000313" key="3">
    <source>
        <dbReference type="EMBL" id="PLW56581.1"/>
    </source>
</evidence>
<dbReference type="Proteomes" id="UP000235392">
    <property type="component" value="Unassembled WGS sequence"/>
</dbReference>
<dbReference type="EMBL" id="PGCI01000950">
    <property type="protein sequence ID" value="PLW10776.1"/>
    <property type="molecule type" value="Genomic_DNA"/>
</dbReference>
<dbReference type="OrthoDB" id="2717295at2759"/>
<name>A0A2N5SBZ3_9BASI</name>
<protein>
    <recommendedName>
        <fullName evidence="6">Endonuclease/exonuclease/phosphatase domain-containing protein</fullName>
    </recommendedName>
</protein>
<evidence type="ECO:0000313" key="4">
    <source>
        <dbReference type="Proteomes" id="UP000235388"/>
    </source>
</evidence>
<dbReference type="Gene3D" id="3.60.10.10">
    <property type="entry name" value="Endonuclease/exonuclease/phosphatase"/>
    <property type="match status" value="1"/>
</dbReference>
<evidence type="ECO:0000256" key="1">
    <source>
        <dbReference type="SAM" id="MobiDB-lite"/>
    </source>
</evidence>
<accession>A0A2N5SBZ3</accession>
<dbReference type="InterPro" id="IPR036691">
    <property type="entry name" value="Endo/exonu/phosph_ase_sf"/>
</dbReference>
<dbReference type="Proteomes" id="UP000235388">
    <property type="component" value="Unassembled WGS sequence"/>
</dbReference>
<keyword evidence="4" id="KW-1185">Reference proteome</keyword>
<evidence type="ECO:0000313" key="5">
    <source>
        <dbReference type="Proteomes" id="UP000235392"/>
    </source>
</evidence>